<dbReference type="AlphaFoldDB" id="A0A1J5PY54"/>
<evidence type="ECO:0000256" key="1">
    <source>
        <dbReference type="SAM" id="MobiDB-lite"/>
    </source>
</evidence>
<evidence type="ECO:0000313" key="2">
    <source>
        <dbReference type="EMBL" id="OIQ70195.1"/>
    </source>
</evidence>
<accession>A0A1J5PY54</accession>
<dbReference type="EMBL" id="MLJW01004318">
    <property type="protein sequence ID" value="OIQ70195.1"/>
    <property type="molecule type" value="Genomic_DNA"/>
</dbReference>
<name>A0A1J5PY54_9ZZZZ</name>
<feature type="compositionally biased region" description="Basic and acidic residues" evidence="1">
    <location>
        <begin position="1"/>
        <end position="29"/>
    </location>
</feature>
<comment type="caution">
    <text evidence="2">The sequence shown here is derived from an EMBL/GenBank/DDBJ whole genome shotgun (WGS) entry which is preliminary data.</text>
</comment>
<organism evidence="2">
    <name type="scientific">mine drainage metagenome</name>
    <dbReference type="NCBI Taxonomy" id="410659"/>
    <lineage>
        <taxon>unclassified sequences</taxon>
        <taxon>metagenomes</taxon>
        <taxon>ecological metagenomes</taxon>
    </lineage>
</organism>
<feature type="compositionally biased region" description="Basic and acidic residues" evidence="1">
    <location>
        <begin position="44"/>
        <end position="58"/>
    </location>
</feature>
<protein>
    <submittedName>
        <fullName evidence="2">Uncharacterized protein</fullName>
    </submittedName>
</protein>
<gene>
    <name evidence="2" type="ORF">GALL_481930</name>
</gene>
<sequence length="58" mass="6623">MFYVPRREMRGERKGIGSRPDDRDGDPTHDGSFVSTFGVLGETRGVERKNRGKDLMPR</sequence>
<reference evidence="2" key="1">
    <citation type="submission" date="2016-10" db="EMBL/GenBank/DDBJ databases">
        <title>Sequence of Gallionella enrichment culture.</title>
        <authorList>
            <person name="Poehlein A."/>
            <person name="Muehling M."/>
            <person name="Daniel R."/>
        </authorList>
    </citation>
    <scope>NUCLEOTIDE SEQUENCE</scope>
</reference>
<proteinExistence type="predicted"/>
<feature type="region of interest" description="Disordered" evidence="1">
    <location>
        <begin position="1"/>
        <end position="58"/>
    </location>
</feature>